<keyword evidence="2" id="KW-0378">Hydrolase</keyword>
<organism evidence="6 7">
    <name type="scientific">Actinokineospora bangkokensis</name>
    <dbReference type="NCBI Taxonomy" id="1193682"/>
    <lineage>
        <taxon>Bacteria</taxon>
        <taxon>Bacillati</taxon>
        <taxon>Actinomycetota</taxon>
        <taxon>Actinomycetes</taxon>
        <taxon>Pseudonocardiales</taxon>
        <taxon>Pseudonocardiaceae</taxon>
        <taxon>Actinokineospora</taxon>
    </lineage>
</organism>
<dbReference type="InterPro" id="IPR023343">
    <property type="entry name" value="Penicillin_amidase_dom1"/>
</dbReference>
<comment type="similarity">
    <text evidence="1">Belongs to the peptidase S45 family.</text>
</comment>
<comment type="caution">
    <text evidence="6">The sequence shown here is derived from an EMBL/GenBank/DDBJ whole genome shotgun (WGS) entry which is preliminary data.</text>
</comment>
<evidence type="ECO:0000256" key="2">
    <source>
        <dbReference type="ARBA" id="ARBA00022801"/>
    </source>
</evidence>
<feature type="domain" description="F5/8 type C" evidence="5">
    <location>
        <begin position="917"/>
        <end position="1057"/>
    </location>
</feature>
<dbReference type="Pfam" id="PF00754">
    <property type="entry name" value="F5_F8_type_C"/>
    <property type="match status" value="1"/>
</dbReference>
<evidence type="ECO:0000256" key="3">
    <source>
        <dbReference type="ARBA" id="ARBA00023145"/>
    </source>
</evidence>
<evidence type="ECO:0000259" key="5">
    <source>
        <dbReference type="PROSITE" id="PS50022"/>
    </source>
</evidence>
<dbReference type="Proteomes" id="UP000186040">
    <property type="component" value="Unassembled WGS sequence"/>
</dbReference>
<keyword evidence="7" id="KW-1185">Reference proteome</keyword>
<dbReference type="Pfam" id="PF01804">
    <property type="entry name" value="Penicil_amidase"/>
    <property type="match status" value="1"/>
</dbReference>
<dbReference type="InterPro" id="IPR002692">
    <property type="entry name" value="S45"/>
</dbReference>
<dbReference type="Gene3D" id="1.10.1400.10">
    <property type="match status" value="1"/>
</dbReference>
<dbReference type="Gene3D" id="2.30.120.10">
    <property type="match status" value="1"/>
</dbReference>
<dbReference type="InterPro" id="IPR000421">
    <property type="entry name" value="FA58C"/>
</dbReference>
<dbReference type="GO" id="GO:0016811">
    <property type="term" value="F:hydrolase activity, acting on carbon-nitrogen (but not peptide) bonds, in linear amides"/>
    <property type="evidence" value="ECO:0007669"/>
    <property type="project" value="InterPro"/>
</dbReference>
<dbReference type="InterPro" id="IPR043146">
    <property type="entry name" value="Penicillin_amidase_N_B-knob"/>
</dbReference>
<evidence type="ECO:0000256" key="4">
    <source>
        <dbReference type="SAM" id="MobiDB-lite"/>
    </source>
</evidence>
<reference evidence="6 7" key="1">
    <citation type="submission" date="2016-10" db="EMBL/GenBank/DDBJ databases">
        <title>The Draft Genome Sequence of Actinokineospora bangkokensis 44EHWT reveals the biosynthetic pathway of antifungal compounds Thailandins with unusual extender unit butylmalonyl-CoA.</title>
        <authorList>
            <person name="Greule A."/>
            <person name="Intra B."/>
            <person name="Flemming S."/>
            <person name="Rommel M.G."/>
            <person name="Panbangred W."/>
            <person name="Bechthold A."/>
        </authorList>
    </citation>
    <scope>NUCLEOTIDE SEQUENCE [LARGE SCALE GENOMIC DNA]</scope>
    <source>
        <strain evidence="6 7">44EHW</strain>
    </source>
</reference>
<dbReference type="InterPro" id="IPR008979">
    <property type="entry name" value="Galactose-bd-like_sf"/>
</dbReference>
<dbReference type="PANTHER" id="PTHR34218:SF4">
    <property type="entry name" value="ACYL-HOMOSERINE LACTONE ACYLASE QUIP"/>
    <property type="match status" value="1"/>
</dbReference>
<proteinExistence type="inferred from homology"/>
<dbReference type="Gene3D" id="1.10.439.10">
    <property type="entry name" value="Penicillin Amidohydrolase, domain 1"/>
    <property type="match status" value="1"/>
</dbReference>
<dbReference type="AlphaFoldDB" id="A0A1Q9LMZ6"/>
<dbReference type="Gene3D" id="3.60.20.10">
    <property type="entry name" value="Glutamine Phosphoribosylpyrophosphate, subunit 1, domain 1"/>
    <property type="match status" value="1"/>
</dbReference>
<evidence type="ECO:0000313" key="7">
    <source>
        <dbReference type="Proteomes" id="UP000186040"/>
    </source>
</evidence>
<feature type="region of interest" description="Disordered" evidence="4">
    <location>
        <begin position="348"/>
        <end position="373"/>
    </location>
</feature>
<sequence length="1057" mass="112738">MATAGAVVGTAEGAQVALPPRAAGFAQGDYCQGQCSDIVPPGQNGSATLTDILAHKAFGVRPKHFDDQIGKYDALAQGARGLTTDTINSFFNDSSFGVAPDQVESTVKPRADVTIIRDKAAGIPHVYGTTRSGTTFGAGYAAAQDRLFLMDVLRRVGRGQLTPFAGGAASNQDLEQGFFAAAPYTEEELQRQVDEAAASGPRGQVAIADARSYLDGVNTYITQAYRGRYFPGEYVLLGHVDAITNQGRIAPFTLTDLAVIASVIGSQFGGGGGGEVQAAIAKLAIQERYGVVEGERVWRSMRTEDDPEHIQTVHDGQRFPYALSPDNPQGQALPDKGSVTRQQLVFDRSGGGAPTAASAPATGSPTTRDGKPNLDLARGALDGGVLPGNLLSDKHGMSNALLVSGAHTKSGNPVAVFGPQTGYFAPQMLMLQELQGPGISARGASFAGISFYILLGRGQDYSWSATSSGQDITDTYAVDLCSTDGGPVTKDSNAYLLRGVCTPMEVVERKNAWTTSIGSTAPAGSYTLRSYRTKYGPVTHRATIGGKPVAYTSLRSTYQHELDTVIGFQEFNDPDAITSAADFQRAASHVSYTFNWFYADSKDIAYYNSGLNPVRNPAVDPGLPVLANSGYDWRGWDPATNRADYTPYEQHAQVVNQDYLISWNNGQAPGTAASGLERGSVHRGDLLDARVKDLVRQGKVVDRVNLTQAMSEAAHADLRAERVLPLLFRVIGDGDAATAGVVAQLKQWVAAGGLRQETAKGSKAYANADAIRVLDAWWPLLVRAQFQPGLGDTAFTELTRAQKVDEAPWQVSHRGSAFQSGWWGFVHKDLRSVLGDAVQAPLGKRFCGDGDLGRCKQVVLDTLKQAAAVPATQVYPGDGSCAAGDQWCADAIIHNALGGVTQDPIAWQNRPTFQQVVEFPAHRGDDVSNLAKGAAVSASSQERGLFPNPPKNAVDSNTTTRWASDWSDNQSITVDLGAPRSVSRVVLTWESSYGKAYRIQTSTDGTTWKDAWSTSAGDGGTDIAAFPATTARYVRMQGTTRATRFGYSLYEFAVYAK</sequence>
<evidence type="ECO:0000256" key="1">
    <source>
        <dbReference type="ARBA" id="ARBA00006586"/>
    </source>
</evidence>
<dbReference type="PANTHER" id="PTHR34218">
    <property type="entry name" value="PEPTIDASE S45 PENICILLIN AMIDASE"/>
    <property type="match status" value="1"/>
</dbReference>
<dbReference type="STRING" id="1193682.BJP25_17770"/>
<dbReference type="PROSITE" id="PS50022">
    <property type="entry name" value="FA58C_3"/>
    <property type="match status" value="1"/>
</dbReference>
<dbReference type="InterPro" id="IPR029055">
    <property type="entry name" value="Ntn_hydrolases_N"/>
</dbReference>
<protein>
    <submittedName>
        <fullName evidence="6">Penicillin acylase</fullName>
    </submittedName>
</protein>
<accession>A0A1Q9LMZ6</accession>
<dbReference type="InterPro" id="IPR043147">
    <property type="entry name" value="Penicillin_amidase_A-knob"/>
</dbReference>
<dbReference type="Gene3D" id="2.60.120.260">
    <property type="entry name" value="Galactose-binding domain-like"/>
    <property type="match status" value="1"/>
</dbReference>
<feature type="compositionally biased region" description="Low complexity" evidence="4">
    <location>
        <begin position="354"/>
        <end position="367"/>
    </location>
</feature>
<dbReference type="EMBL" id="MKQR01000011">
    <property type="protein sequence ID" value="OLR93398.1"/>
    <property type="molecule type" value="Genomic_DNA"/>
</dbReference>
<dbReference type="SUPFAM" id="SSF56235">
    <property type="entry name" value="N-terminal nucleophile aminohydrolases (Ntn hydrolases)"/>
    <property type="match status" value="1"/>
</dbReference>
<name>A0A1Q9LMZ6_9PSEU</name>
<gene>
    <name evidence="6" type="ORF">BJP25_17770</name>
</gene>
<keyword evidence="3" id="KW-0865">Zymogen</keyword>
<dbReference type="SUPFAM" id="SSF49785">
    <property type="entry name" value="Galactose-binding domain-like"/>
    <property type="match status" value="1"/>
</dbReference>
<evidence type="ECO:0000313" key="6">
    <source>
        <dbReference type="EMBL" id="OLR93398.1"/>
    </source>
</evidence>
<dbReference type="GO" id="GO:0017000">
    <property type="term" value="P:antibiotic biosynthetic process"/>
    <property type="evidence" value="ECO:0007669"/>
    <property type="project" value="InterPro"/>
</dbReference>